<evidence type="ECO:0000313" key="1">
    <source>
        <dbReference type="EMBL" id="EJN60903.1"/>
    </source>
</evidence>
<organism evidence="1 2">
    <name type="scientific">Halogranum salarium B-1</name>
    <dbReference type="NCBI Taxonomy" id="1210908"/>
    <lineage>
        <taxon>Archaea</taxon>
        <taxon>Methanobacteriati</taxon>
        <taxon>Methanobacteriota</taxon>
        <taxon>Stenosarchaea group</taxon>
        <taxon>Halobacteria</taxon>
        <taxon>Halobacteriales</taxon>
        <taxon>Haloferacaceae</taxon>
    </lineage>
</organism>
<dbReference type="EMBL" id="ALJD01000003">
    <property type="protein sequence ID" value="EJN60903.1"/>
    <property type="molecule type" value="Genomic_DNA"/>
</dbReference>
<reference evidence="1 2" key="1">
    <citation type="journal article" date="2012" name="J. Bacteriol.">
        <title>Draft Genome Sequence of the Extremely Halophilic Archaeon Halogranum salarium B-1T.</title>
        <authorList>
            <person name="Kim K.K."/>
            <person name="Lee K.C."/>
            <person name="Lee J.S."/>
        </authorList>
    </citation>
    <scope>NUCLEOTIDE SEQUENCE [LARGE SCALE GENOMIC DNA]</scope>
    <source>
        <strain evidence="1 2">B-1</strain>
    </source>
</reference>
<evidence type="ECO:0000313" key="2">
    <source>
        <dbReference type="Proteomes" id="UP000007813"/>
    </source>
</evidence>
<gene>
    <name evidence="1" type="ORF">HSB1_15060</name>
</gene>
<name>J3A5Z4_9EURY</name>
<sequence>MSRVNDWPRRQCVPQLRSNDGIIHQTLCPLQSVQRFRN</sequence>
<dbReference type="Proteomes" id="UP000007813">
    <property type="component" value="Unassembled WGS sequence"/>
</dbReference>
<comment type="caution">
    <text evidence="1">The sequence shown here is derived from an EMBL/GenBank/DDBJ whole genome shotgun (WGS) entry which is preliminary data.</text>
</comment>
<dbReference type="AlphaFoldDB" id="J3A5Z4"/>
<protein>
    <submittedName>
        <fullName evidence="1">Uncharacterized protein</fullName>
    </submittedName>
</protein>
<accession>J3A5Z4</accession>
<proteinExistence type="predicted"/>